<protein>
    <submittedName>
        <fullName evidence="1">Uncharacterized protein</fullName>
    </submittedName>
</protein>
<comment type="caution">
    <text evidence="1">The sequence shown here is derived from an EMBL/GenBank/DDBJ whole genome shotgun (WGS) entry which is preliminary data.</text>
</comment>
<name>A0ABU2JDA6_9ACTN</name>
<reference evidence="2" key="1">
    <citation type="submission" date="2023-07" db="EMBL/GenBank/DDBJ databases">
        <title>30 novel species of actinomycetes from the DSMZ collection.</title>
        <authorList>
            <person name="Nouioui I."/>
        </authorList>
    </citation>
    <scope>NUCLEOTIDE SEQUENCE [LARGE SCALE GENOMIC DNA]</scope>
    <source>
        <strain evidence="2">DSM 44399</strain>
    </source>
</reference>
<proteinExistence type="predicted"/>
<sequence>MELAALRADDLDPDQLTVAIGAQLDRDRPWPATRLPKNHKPRVADLWAVGEDNARSLIIDARRWRG</sequence>
<dbReference type="EMBL" id="JAVREH010000025">
    <property type="protein sequence ID" value="MDT0262964.1"/>
    <property type="molecule type" value="Genomic_DNA"/>
</dbReference>
<keyword evidence="2" id="KW-1185">Reference proteome</keyword>
<dbReference type="Proteomes" id="UP001183176">
    <property type="component" value="Unassembled WGS sequence"/>
</dbReference>
<gene>
    <name evidence="1" type="ORF">RM423_16335</name>
</gene>
<evidence type="ECO:0000313" key="1">
    <source>
        <dbReference type="EMBL" id="MDT0262964.1"/>
    </source>
</evidence>
<organism evidence="1 2">
    <name type="scientific">Jatrophihabitans lederbergiae</name>
    <dbReference type="NCBI Taxonomy" id="3075547"/>
    <lineage>
        <taxon>Bacteria</taxon>
        <taxon>Bacillati</taxon>
        <taxon>Actinomycetota</taxon>
        <taxon>Actinomycetes</taxon>
        <taxon>Jatrophihabitantales</taxon>
        <taxon>Jatrophihabitantaceae</taxon>
        <taxon>Jatrophihabitans</taxon>
    </lineage>
</organism>
<dbReference type="RefSeq" id="WP_311424111.1">
    <property type="nucleotide sequence ID" value="NZ_JAVREH010000025.1"/>
</dbReference>
<accession>A0ABU2JDA6</accession>
<evidence type="ECO:0000313" key="2">
    <source>
        <dbReference type="Proteomes" id="UP001183176"/>
    </source>
</evidence>